<dbReference type="RefSeq" id="WP_147705412.1">
    <property type="nucleotide sequence ID" value="NZ_VDUY01000006.1"/>
</dbReference>
<keyword evidence="11" id="KW-0479">Metal-binding</keyword>
<evidence type="ECO:0000313" key="12">
    <source>
        <dbReference type="EMBL" id="TXL64353.1"/>
    </source>
</evidence>
<dbReference type="GO" id="GO:0000287">
    <property type="term" value="F:magnesium ion binding"/>
    <property type="evidence" value="ECO:0007669"/>
    <property type="project" value="UniProtKB-UniRule"/>
</dbReference>
<keyword evidence="4 11" id="KW-0028">Amino-acid biosynthesis</keyword>
<evidence type="ECO:0000256" key="10">
    <source>
        <dbReference type="ARBA" id="ARBA00048567"/>
    </source>
</evidence>
<dbReference type="PANTHER" id="PTHR21087:SF16">
    <property type="entry name" value="SHIKIMATE KINASE 1, CHLOROPLASTIC"/>
    <property type="match status" value="1"/>
</dbReference>
<dbReference type="InterPro" id="IPR023000">
    <property type="entry name" value="Shikimate_kinase_CS"/>
</dbReference>
<dbReference type="EMBL" id="VDUY01000006">
    <property type="protein sequence ID" value="TXL64353.1"/>
    <property type="molecule type" value="Genomic_DNA"/>
</dbReference>
<comment type="subcellular location">
    <subcellularLocation>
        <location evidence="11">Cytoplasm</location>
    </subcellularLocation>
</comment>
<evidence type="ECO:0000256" key="1">
    <source>
        <dbReference type="ARBA" id="ARBA00004842"/>
    </source>
</evidence>
<gene>
    <name evidence="11" type="primary">aroK</name>
    <name evidence="12" type="ORF">FHP08_15295</name>
</gene>
<dbReference type="GO" id="GO:0008652">
    <property type="term" value="P:amino acid biosynthetic process"/>
    <property type="evidence" value="ECO:0007669"/>
    <property type="project" value="UniProtKB-KW"/>
</dbReference>
<keyword evidence="6 11" id="KW-0547">Nucleotide-binding</keyword>
<keyword evidence="13" id="KW-1185">Reference proteome</keyword>
<evidence type="ECO:0000256" key="4">
    <source>
        <dbReference type="ARBA" id="ARBA00022605"/>
    </source>
</evidence>
<feature type="binding site" evidence="11">
    <location>
        <position position="7"/>
    </location>
    <ligand>
        <name>Mg(2+)</name>
        <dbReference type="ChEBI" id="CHEBI:18420"/>
    </ligand>
</feature>
<dbReference type="OrthoDB" id="9800332at2"/>
<dbReference type="HAMAP" id="MF_00109">
    <property type="entry name" value="Shikimate_kinase"/>
    <property type="match status" value="1"/>
</dbReference>
<proteinExistence type="inferred from homology"/>
<keyword evidence="8 11" id="KW-0067">ATP-binding</keyword>
<evidence type="ECO:0000256" key="9">
    <source>
        <dbReference type="ARBA" id="ARBA00023141"/>
    </source>
</evidence>
<evidence type="ECO:0000256" key="6">
    <source>
        <dbReference type="ARBA" id="ARBA00022741"/>
    </source>
</evidence>
<keyword evidence="11" id="KW-0460">Magnesium</keyword>
<dbReference type="GO" id="GO:0009073">
    <property type="term" value="P:aromatic amino acid family biosynthetic process"/>
    <property type="evidence" value="ECO:0007669"/>
    <property type="project" value="UniProtKB-KW"/>
</dbReference>
<protein>
    <recommendedName>
        <fullName evidence="3 11">Shikimate kinase</fullName>
        <shortName evidence="11">SK</shortName>
        <ecNumber evidence="3 11">2.7.1.71</ecNumber>
    </recommendedName>
</protein>
<feature type="binding site" evidence="11">
    <location>
        <begin position="3"/>
        <end position="8"/>
    </location>
    <ligand>
        <name>ATP</name>
        <dbReference type="ChEBI" id="CHEBI:30616"/>
    </ligand>
</feature>
<keyword evidence="9 11" id="KW-0057">Aromatic amino acid biosynthesis</keyword>
<dbReference type="Proteomes" id="UP000321548">
    <property type="component" value="Unassembled WGS sequence"/>
</dbReference>
<feature type="binding site" evidence="11">
    <location>
        <position position="109"/>
    </location>
    <ligand>
        <name>ATP</name>
        <dbReference type="ChEBI" id="CHEBI:30616"/>
    </ligand>
</feature>
<feature type="binding site" evidence="11">
    <location>
        <position position="128"/>
    </location>
    <ligand>
        <name>substrate</name>
    </ligand>
</feature>
<keyword evidence="7 11" id="KW-0418">Kinase</keyword>
<dbReference type="GO" id="GO:0004765">
    <property type="term" value="F:shikimate kinase activity"/>
    <property type="evidence" value="ECO:0007669"/>
    <property type="project" value="UniProtKB-UniRule"/>
</dbReference>
<evidence type="ECO:0000313" key="13">
    <source>
        <dbReference type="Proteomes" id="UP000321548"/>
    </source>
</evidence>
<dbReference type="UniPathway" id="UPA00053">
    <property type="reaction ID" value="UER00088"/>
</dbReference>
<dbReference type="PROSITE" id="PS01128">
    <property type="entry name" value="SHIKIMATE_KINASE"/>
    <property type="match status" value="1"/>
</dbReference>
<dbReference type="InterPro" id="IPR000623">
    <property type="entry name" value="Shikimate_kinase/TSH1"/>
</dbReference>
<evidence type="ECO:0000256" key="7">
    <source>
        <dbReference type="ARBA" id="ARBA00022777"/>
    </source>
</evidence>
<dbReference type="GO" id="GO:0009423">
    <property type="term" value="P:chorismate biosynthetic process"/>
    <property type="evidence" value="ECO:0007669"/>
    <property type="project" value="UniProtKB-UniRule"/>
</dbReference>
<evidence type="ECO:0000256" key="11">
    <source>
        <dbReference type="HAMAP-Rule" id="MF_00109"/>
    </source>
</evidence>
<evidence type="ECO:0000256" key="8">
    <source>
        <dbReference type="ARBA" id="ARBA00022840"/>
    </source>
</evidence>
<comment type="cofactor">
    <cofactor evidence="11">
        <name>Mg(2+)</name>
        <dbReference type="ChEBI" id="CHEBI:18420"/>
    </cofactor>
    <text evidence="11">Binds 1 Mg(2+) ion per subunit.</text>
</comment>
<comment type="caution">
    <text evidence="12">The sequence shown here is derived from an EMBL/GenBank/DDBJ whole genome shotgun (WGS) entry which is preliminary data.</text>
</comment>
<keyword evidence="5 11" id="KW-0808">Transferase</keyword>
<dbReference type="EC" id="2.7.1.71" evidence="3 11"/>
<name>A0A5C8NSL9_9BURK</name>
<dbReference type="Pfam" id="PF01202">
    <property type="entry name" value="SKI"/>
    <property type="match status" value="1"/>
</dbReference>
<comment type="function">
    <text evidence="11">Catalyzes the specific phosphorylation of the 3-hydroxyl group of shikimic acid using ATP as a cosubstrate.</text>
</comment>
<comment type="catalytic activity">
    <reaction evidence="10 11">
        <text>shikimate + ATP = 3-phosphoshikimate + ADP + H(+)</text>
        <dbReference type="Rhea" id="RHEA:13121"/>
        <dbReference type="ChEBI" id="CHEBI:15378"/>
        <dbReference type="ChEBI" id="CHEBI:30616"/>
        <dbReference type="ChEBI" id="CHEBI:36208"/>
        <dbReference type="ChEBI" id="CHEBI:145989"/>
        <dbReference type="ChEBI" id="CHEBI:456216"/>
        <dbReference type="EC" id="2.7.1.71"/>
    </reaction>
</comment>
<dbReference type="PANTHER" id="PTHR21087">
    <property type="entry name" value="SHIKIMATE KINASE"/>
    <property type="match status" value="1"/>
</dbReference>
<feature type="binding site" evidence="11">
    <location>
        <position position="71"/>
    </location>
    <ligand>
        <name>substrate</name>
    </ligand>
</feature>
<dbReference type="Gene3D" id="3.40.50.300">
    <property type="entry name" value="P-loop containing nucleotide triphosphate hydrolases"/>
    <property type="match status" value="1"/>
</dbReference>
<sequence length="171" mass="18940">MMGSGKTTVGRRLAARLGRRFVDADKELESRCGVPIATIFELEGEDGFRRREAAVIDALTREPGIVLATGGGAVLLPENRERLRDRGLVVFLRAGAAELWQRLKRDRVRPLLRTENPRQRIADLLAAREPLYREVAHLTVTSGRAPIDALVADIIGRLPEAMLPDRAEDSP</sequence>
<evidence type="ECO:0000256" key="2">
    <source>
        <dbReference type="ARBA" id="ARBA00006997"/>
    </source>
</evidence>
<evidence type="ECO:0000256" key="3">
    <source>
        <dbReference type="ARBA" id="ARBA00012154"/>
    </source>
</evidence>
<evidence type="ECO:0000256" key="5">
    <source>
        <dbReference type="ARBA" id="ARBA00022679"/>
    </source>
</evidence>
<dbReference type="CDD" id="cd00464">
    <property type="entry name" value="SK"/>
    <property type="match status" value="1"/>
</dbReference>
<accession>A0A5C8NSL9</accession>
<feature type="binding site" evidence="11">
    <location>
        <position position="49"/>
    </location>
    <ligand>
        <name>substrate</name>
    </ligand>
</feature>
<organism evidence="12 13">
    <name type="scientific">Zeimonas arvi</name>
    <dbReference type="NCBI Taxonomy" id="2498847"/>
    <lineage>
        <taxon>Bacteria</taxon>
        <taxon>Pseudomonadati</taxon>
        <taxon>Pseudomonadota</taxon>
        <taxon>Betaproteobacteria</taxon>
        <taxon>Burkholderiales</taxon>
        <taxon>Burkholderiaceae</taxon>
        <taxon>Zeimonas</taxon>
    </lineage>
</organism>
<comment type="subunit">
    <text evidence="11">Monomer.</text>
</comment>
<dbReference type="SUPFAM" id="SSF52540">
    <property type="entry name" value="P-loop containing nucleoside triphosphate hydrolases"/>
    <property type="match status" value="1"/>
</dbReference>
<comment type="pathway">
    <text evidence="1 11">Metabolic intermediate biosynthesis; chorismate biosynthesis; chorismate from D-erythrose 4-phosphate and phosphoenolpyruvate: step 5/7.</text>
</comment>
<dbReference type="GO" id="GO:0005524">
    <property type="term" value="F:ATP binding"/>
    <property type="evidence" value="ECO:0007669"/>
    <property type="project" value="UniProtKB-UniRule"/>
</dbReference>
<dbReference type="InterPro" id="IPR031322">
    <property type="entry name" value="Shikimate/glucono_kinase"/>
</dbReference>
<feature type="binding site" evidence="11">
    <location>
        <position position="25"/>
    </location>
    <ligand>
        <name>substrate</name>
    </ligand>
</feature>
<comment type="similarity">
    <text evidence="2 11">Belongs to the shikimate kinase family.</text>
</comment>
<dbReference type="GO" id="GO:0005829">
    <property type="term" value="C:cytosol"/>
    <property type="evidence" value="ECO:0007669"/>
    <property type="project" value="TreeGrafter"/>
</dbReference>
<dbReference type="InterPro" id="IPR027417">
    <property type="entry name" value="P-loop_NTPase"/>
</dbReference>
<reference evidence="12 13" key="1">
    <citation type="submission" date="2019-06" db="EMBL/GenBank/DDBJ databases">
        <title>Quisquiliibacterium sp. nov., isolated from a maize field.</title>
        <authorList>
            <person name="Lin S.-Y."/>
            <person name="Tsai C.-F."/>
            <person name="Young C.-C."/>
        </authorList>
    </citation>
    <scope>NUCLEOTIDE SEQUENCE [LARGE SCALE GENOMIC DNA]</scope>
    <source>
        <strain evidence="12 13">CC-CFT501</strain>
    </source>
</reference>
<dbReference type="PRINTS" id="PR01100">
    <property type="entry name" value="SHIKIMTKNASE"/>
</dbReference>
<keyword evidence="11" id="KW-0963">Cytoplasm</keyword>
<dbReference type="AlphaFoldDB" id="A0A5C8NSL9"/>
<comment type="caution">
    <text evidence="11">Lacks conserved residue(s) required for the propagation of feature annotation.</text>
</comment>